<evidence type="ECO:0000313" key="3">
    <source>
        <dbReference type="Proteomes" id="UP000658305"/>
    </source>
</evidence>
<protein>
    <recommendedName>
        <fullName evidence="1">Bacterial Ig domain-containing protein</fullName>
    </recommendedName>
</protein>
<feature type="domain" description="Bacterial Ig" evidence="1">
    <location>
        <begin position="381"/>
        <end position="452"/>
    </location>
</feature>
<gene>
    <name evidence="2" type="ORF">GCM10007291_32360</name>
</gene>
<dbReference type="Proteomes" id="UP000658305">
    <property type="component" value="Unassembled WGS sequence"/>
</dbReference>
<evidence type="ECO:0000313" key="2">
    <source>
        <dbReference type="EMBL" id="GHC29467.1"/>
    </source>
</evidence>
<proteinExistence type="predicted"/>
<reference evidence="3" key="1">
    <citation type="journal article" date="2019" name="Int. J. Syst. Evol. Microbiol.">
        <title>The Global Catalogue of Microorganisms (GCM) 10K type strain sequencing project: providing services to taxonomists for standard genome sequencing and annotation.</title>
        <authorList>
            <consortium name="The Broad Institute Genomics Platform"/>
            <consortium name="The Broad Institute Genome Sequencing Center for Infectious Disease"/>
            <person name="Wu L."/>
            <person name="Ma J."/>
        </authorList>
    </citation>
    <scope>NUCLEOTIDE SEQUENCE [LARGE SCALE GENOMIC DNA]</scope>
    <source>
        <strain evidence="3">KCTC 23298</strain>
    </source>
</reference>
<feature type="domain" description="Bacterial Ig" evidence="1">
    <location>
        <begin position="290"/>
        <end position="360"/>
    </location>
</feature>
<sequence length="753" mass="76789">MTGTGEPGDTVTVVVGDQTQTTTITESGTWGVTFEDGSFPSDGSFRAEVTVTGGGFTYELDGPSFVIDMTPPEVSATSGVESVGDIENGAEYLDGVTIGGEGEAGATIEVEIEGTTHTTVVDAEGNWSVTFSTEEIAAGEHSYAATITATDPLGNQTVIHETVVVDTFTTVAFADAAIAGDDVINAAEAAGTITMTGSAQAGATVTVEWLGTTVNAVVAADGSWTASFAAGVVASGTYSGTVATVTAVDAAGNSATATHTIDVDTEISLSIDDPQMGDNYISAAERSGSAGIVLTGEGEAGASVEVTFEGITRTTTVGADGQWSVTYLGSEIAEGTRDSVVSVTTTDAAGNTDTATHTVSIDTEVQNFAGAGDDVINGAEAANDLVVSGTVEVGSRVVVKLADGAWHNATVDASGNWSVRVPSAEIPAGEHDLTMTMVATDHIGNTKTLTQAVHVDTLVRNLGLSGEIAGDGVVNAAEYAQGVVVQGTVEANSTVTVTLENGTRHTVNAGADGKWSVTLAAGELPVGDGIDTDIRVSATDSVGNVDFFTETIHVDTVAPLSPEITAITPTKDALGNAIGMRALYTEMTDDIYTFDRVDASGAVSHVSATETDNATFNETEFRFGGTVPDGSYLVINNADAAGNSSSTLLIVNTTNSVEVDLDRAGLHGFDFAAVDLTWAPDAQMTLTADDLTRLTGPDNQMMIKGDAADDVKLSGDFAATGTQSIDGQTYTVYTLGDGHGSVLIDDDINTTLI</sequence>
<keyword evidence="3" id="KW-1185">Reference proteome</keyword>
<organism evidence="2 3">
    <name type="scientific">Gemmobacter nanjingensis</name>
    <dbReference type="NCBI Taxonomy" id="488454"/>
    <lineage>
        <taxon>Bacteria</taxon>
        <taxon>Pseudomonadati</taxon>
        <taxon>Pseudomonadota</taxon>
        <taxon>Alphaproteobacteria</taxon>
        <taxon>Rhodobacterales</taxon>
        <taxon>Paracoccaceae</taxon>
        <taxon>Gemmobacter</taxon>
    </lineage>
</organism>
<dbReference type="InterPro" id="IPR041498">
    <property type="entry name" value="Big_6"/>
</dbReference>
<dbReference type="Pfam" id="PF17936">
    <property type="entry name" value="Big_6"/>
    <property type="match status" value="2"/>
</dbReference>
<dbReference type="Gene3D" id="2.60.40.10">
    <property type="entry name" value="Immunoglobulins"/>
    <property type="match status" value="6"/>
</dbReference>
<accession>A0ABQ3FM66</accession>
<evidence type="ECO:0000259" key="1">
    <source>
        <dbReference type="Pfam" id="PF17936"/>
    </source>
</evidence>
<dbReference type="EMBL" id="BMYI01000011">
    <property type="protein sequence ID" value="GHC29467.1"/>
    <property type="molecule type" value="Genomic_DNA"/>
</dbReference>
<comment type="caution">
    <text evidence="2">The sequence shown here is derived from an EMBL/GenBank/DDBJ whole genome shotgun (WGS) entry which is preliminary data.</text>
</comment>
<dbReference type="NCBIfam" id="NF033510">
    <property type="entry name" value="Ca_tandemer"/>
    <property type="match status" value="5"/>
</dbReference>
<name>A0ABQ3FM66_9RHOB</name>
<dbReference type="InterPro" id="IPR013783">
    <property type="entry name" value="Ig-like_fold"/>
</dbReference>